<dbReference type="GO" id="GO:0004151">
    <property type="term" value="F:dihydroorotase activity"/>
    <property type="evidence" value="ECO:0007669"/>
    <property type="project" value="InterPro"/>
</dbReference>
<dbReference type="InterPro" id="IPR032466">
    <property type="entry name" value="Metal_Hydrolase"/>
</dbReference>
<accession>A0A5B8S4A6</accession>
<dbReference type="GO" id="GO:0006145">
    <property type="term" value="P:purine nucleobase catabolic process"/>
    <property type="evidence" value="ECO:0007669"/>
    <property type="project" value="TreeGrafter"/>
</dbReference>
<dbReference type="SUPFAM" id="SSF51556">
    <property type="entry name" value="Metallo-dependent hydrolases"/>
    <property type="match status" value="1"/>
</dbReference>
<organism evidence="3 4">
    <name type="scientific">Novosphingobium ginsenosidimutans</name>
    <dbReference type="NCBI Taxonomy" id="1176536"/>
    <lineage>
        <taxon>Bacteria</taxon>
        <taxon>Pseudomonadati</taxon>
        <taxon>Pseudomonadota</taxon>
        <taxon>Alphaproteobacteria</taxon>
        <taxon>Sphingomonadales</taxon>
        <taxon>Sphingomonadaceae</taxon>
        <taxon>Novosphingobium</taxon>
    </lineage>
</organism>
<name>A0A5B8S4A6_9SPHN</name>
<dbReference type="GO" id="GO:0004038">
    <property type="term" value="F:allantoinase activity"/>
    <property type="evidence" value="ECO:0007669"/>
    <property type="project" value="TreeGrafter"/>
</dbReference>
<dbReference type="Proteomes" id="UP000321172">
    <property type="component" value="Chromosome"/>
</dbReference>
<protein>
    <submittedName>
        <fullName evidence="3">Dihydroorotase</fullName>
    </submittedName>
</protein>
<reference evidence="3 4" key="1">
    <citation type="journal article" date="2013" name="J. Microbiol. Biotechnol.">
        <title>Novosphingobium ginsenosidimutans sp. nov., with the ability to convert ginsenoside.</title>
        <authorList>
            <person name="Kim J.K."/>
            <person name="He D."/>
            <person name="Liu Q.M."/>
            <person name="Park H.Y."/>
            <person name="Jung M.S."/>
            <person name="Yoon M.H."/>
            <person name="Kim S.C."/>
            <person name="Im W.T."/>
        </authorList>
    </citation>
    <scope>NUCLEOTIDE SEQUENCE [LARGE SCALE GENOMIC DNA]</scope>
    <source>
        <strain evidence="3 4">FW-6</strain>
    </source>
</reference>
<keyword evidence="4" id="KW-1185">Reference proteome</keyword>
<dbReference type="InterPro" id="IPR004722">
    <property type="entry name" value="DHOase"/>
</dbReference>
<evidence type="ECO:0000313" key="4">
    <source>
        <dbReference type="Proteomes" id="UP000321172"/>
    </source>
</evidence>
<dbReference type="GO" id="GO:0046872">
    <property type="term" value="F:metal ion binding"/>
    <property type="evidence" value="ECO:0007669"/>
    <property type="project" value="InterPro"/>
</dbReference>
<dbReference type="EMBL" id="CP042345">
    <property type="protein sequence ID" value="QEA16230.1"/>
    <property type="molecule type" value="Genomic_DNA"/>
</dbReference>
<dbReference type="PANTHER" id="PTHR43668">
    <property type="entry name" value="ALLANTOINASE"/>
    <property type="match status" value="1"/>
</dbReference>
<dbReference type="InterPro" id="IPR024403">
    <property type="entry name" value="DHOase_cat"/>
</dbReference>
<dbReference type="InterPro" id="IPR011059">
    <property type="entry name" value="Metal-dep_hydrolase_composite"/>
</dbReference>
<evidence type="ECO:0000313" key="3">
    <source>
        <dbReference type="EMBL" id="QEA16230.1"/>
    </source>
</evidence>
<dbReference type="GO" id="GO:0006221">
    <property type="term" value="P:pyrimidine nucleotide biosynthetic process"/>
    <property type="evidence" value="ECO:0007669"/>
    <property type="project" value="UniProtKB-KW"/>
</dbReference>
<dbReference type="AlphaFoldDB" id="A0A5B8S4A6"/>
<gene>
    <name evidence="3" type="ORF">FRF71_08835</name>
</gene>
<dbReference type="GO" id="GO:0005737">
    <property type="term" value="C:cytoplasm"/>
    <property type="evidence" value="ECO:0007669"/>
    <property type="project" value="TreeGrafter"/>
</dbReference>
<feature type="domain" description="Dihydroorotase catalytic" evidence="2">
    <location>
        <begin position="106"/>
        <end position="224"/>
    </location>
</feature>
<dbReference type="Gene3D" id="3.20.20.140">
    <property type="entry name" value="Metal-dependent hydrolases"/>
    <property type="match status" value="1"/>
</dbReference>
<evidence type="ECO:0000256" key="1">
    <source>
        <dbReference type="ARBA" id="ARBA00022975"/>
    </source>
</evidence>
<dbReference type="KEGG" id="ngf:FRF71_08835"/>
<evidence type="ECO:0000259" key="2">
    <source>
        <dbReference type="Pfam" id="PF12890"/>
    </source>
</evidence>
<dbReference type="InterPro" id="IPR050138">
    <property type="entry name" value="DHOase/Allantoinase_Hydrolase"/>
</dbReference>
<dbReference type="RefSeq" id="WP_147090311.1">
    <property type="nucleotide sequence ID" value="NZ_BAABJD010000006.1"/>
</dbReference>
<sequence>MSNPTPITLTNGRLVLSLGEPQPGALRCVDGRIAALGDIAPQAGDTVIDAKGALIAPGLVDLGVFAIDKPAFHFGGITRAALMPDQGVVLDKRSAVRFSAQSGKPDLWVHPLAAATKDLAGSELAELALMRDAGAKAVSTGRRWIADSGVMHRLLSYCAMLGLVVVTHAEDAGLTGSAVATAGEMATRLGLPSAPAEAEALAVARDIALAELTGARLHFRQITTAAALDLVRAAKARGVAVTAGVTPAHFMLSDVATGDFRTFARLSPPLRSEADRQEVLVAIADGTIDVIASGHDPRGPEDKRLPFADAEPGMAGAETLLPLTLGLVRDGVIDTARAFALLAGNPAALLGVNAGRLAVGAEADIALVDPERPWIVDSDKMAAAAGNTPFDKLPVQGRVTALFKGGVRV</sequence>
<dbReference type="SUPFAM" id="SSF51338">
    <property type="entry name" value="Composite domain of metallo-dependent hydrolases"/>
    <property type="match status" value="1"/>
</dbReference>
<dbReference type="CDD" id="cd01317">
    <property type="entry name" value="DHOase_IIa"/>
    <property type="match status" value="1"/>
</dbReference>
<dbReference type="Pfam" id="PF12890">
    <property type="entry name" value="DHOase"/>
    <property type="match status" value="1"/>
</dbReference>
<dbReference type="PANTHER" id="PTHR43668:SF2">
    <property type="entry name" value="ALLANTOINASE"/>
    <property type="match status" value="1"/>
</dbReference>
<dbReference type="OrthoDB" id="9775759at2"/>
<proteinExistence type="predicted"/>
<keyword evidence="1" id="KW-0665">Pyrimidine biosynthesis</keyword>